<accession>K9WQU3</accession>
<feature type="domain" description="Glycosyl transferase family 1" evidence="2">
    <location>
        <begin position="189"/>
        <end position="347"/>
    </location>
</feature>
<dbReference type="KEGG" id="mic:Mic7113_6565"/>
<dbReference type="Gene3D" id="3.40.50.2000">
    <property type="entry name" value="Glycogen Phosphorylase B"/>
    <property type="match status" value="2"/>
</dbReference>
<dbReference type="SUPFAM" id="SSF53756">
    <property type="entry name" value="UDP-Glycosyltransferase/glycogen phosphorylase"/>
    <property type="match status" value="1"/>
</dbReference>
<dbReference type="RefSeq" id="WP_015211533.1">
    <property type="nucleotide sequence ID" value="NC_019760.1"/>
</dbReference>
<dbReference type="OrthoDB" id="9790710at2"/>
<sequence length="391" mass="43992">MRLLMVQYAGDYREAVEGFAQGGKETYYAQKYSVEAVAEIGKTIEEAAVLCCLTQEPYDKVLSNGVRAIGAGFNPKISIKPLIELIEKENPTHLIVRTPSQGVFGWSIKNKIPTIAILADSFPTQGVKNKLRNYWLAKTLNHPRIEWVFNHGINSCLSLQKIGVNSDKIIPWDWPHPITPNAFPTKTLRADGKPWNLVYVGLITESKGIGDVLDALKELRAKNVSVHLKVAGKGETEKFIHKAKQLNLEDCVEFLGLVPNQAIVHLMRDADVVIIPTRHEYPEGCPMTIYEALCSRTPIIASDHPMFQNKLKDGANALIFPAANAVALAACIKKLLANPELYKRLSIDSYNTWKKLQIPVKWADMINRWLDNSPENRQWLFEHRISSGRYN</sequence>
<keyword evidence="3" id="KW-0614">Plasmid</keyword>
<dbReference type="AlphaFoldDB" id="K9WQU3"/>
<keyword evidence="1 3" id="KW-0808">Transferase</keyword>
<dbReference type="PANTHER" id="PTHR46401:SF2">
    <property type="entry name" value="GLYCOSYLTRANSFERASE WBBK-RELATED"/>
    <property type="match status" value="1"/>
</dbReference>
<gene>
    <name evidence="3" type="ORF">Mic7113_6565</name>
</gene>
<dbReference type="InterPro" id="IPR001296">
    <property type="entry name" value="Glyco_trans_1"/>
</dbReference>
<dbReference type="CDD" id="cd03801">
    <property type="entry name" value="GT4_PimA-like"/>
    <property type="match status" value="1"/>
</dbReference>
<dbReference type="GO" id="GO:0009103">
    <property type="term" value="P:lipopolysaccharide biosynthetic process"/>
    <property type="evidence" value="ECO:0007669"/>
    <property type="project" value="TreeGrafter"/>
</dbReference>
<dbReference type="HOGENOM" id="CLU_705596_0_0_3"/>
<keyword evidence="4" id="KW-1185">Reference proteome</keyword>
<reference evidence="3 4" key="1">
    <citation type="submission" date="2012-06" db="EMBL/GenBank/DDBJ databases">
        <title>Finished plasmid 2 of genome of Microcoleus sp. PCC 7113.</title>
        <authorList>
            <consortium name="US DOE Joint Genome Institute"/>
            <person name="Gugger M."/>
            <person name="Coursin T."/>
            <person name="Rippka R."/>
            <person name="Tandeau De Marsac N."/>
            <person name="Huntemann M."/>
            <person name="Wei C.-L."/>
            <person name="Han J."/>
            <person name="Detter J.C."/>
            <person name="Han C."/>
            <person name="Tapia R."/>
            <person name="Chen A."/>
            <person name="Kyrpides N."/>
            <person name="Mavromatis K."/>
            <person name="Markowitz V."/>
            <person name="Szeto E."/>
            <person name="Ivanova N."/>
            <person name="Pagani I."/>
            <person name="Pati A."/>
            <person name="Goodwin L."/>
            <person name="Nordberg H.P."/>
            <person name="Cantor M.N."/>
            <person name="Hua S.X."/>
            <person name="Woyke T."/>
            <person name="Kerfeld C.A."/>
        </authorList>
    </citation>
    <scope>NUCLEOTIDE SEQUENCE [LARGE SCALE GENOMIC DNA]</scope>
    <source>
        <strain evidence="3 4">PCC 7113</strain>
        <plasmid evidence="3 4">pMIC7113.02</plasmid>
    </source>
</reference>
<name>K9WQU3_9CYAN</name>
<proteinExistence type="predicted"/>
<evidence type="ECO:0000313" key="3">
    <source>
        <dbReference type="EMBL" id="AFZ22139.1"/>
    </source>
</evidence>
<dbReference type="Proteomes" id="UP000010471">
    <property type="component" value="Plasmid pMIC7113.02"/>
</dbReference>
<evidence type="ECO:0000259" key="2">
    <source>
        <dbReference type="Pfam" id="PF00534"/>
    </source>
</evidence>
<protein>
    <submittedName>
        <fullName evidence="3">Glycosyltransferase</fullName>
    </submittedName>
</protein>
<dbReference type="EMBL" id="CP003632">
    <property type="protein sequence ID" value="AFZ22139.1"/>
    <property type="molecule type" value="Genomic_DNA"/>
</dbReference>
<evidence type="ECO:0000256" key="1">
    <source>
        <dbReference type="ARBA" id="ARBA00022679"/>
    </source>
</evidence>
<evidence type="ECO:0000313" key="4">
    <source>
        <dbReference type="Proteomes" id="UP000010471"/>
    </source>
</evidence>
<dbReference type="PANTHER" id="PTHR46401">
    <property type="entry name" value="GLYCOSYLTRANSFERASE WBBK-RELATED"/>
    <property type="match status" value="1"/>
</dbReference>
<dbReference type="GO" id="GO:0016757">
    <property type="term" value="F:glycosyltransferase activity"/>
    <property type="evidence" value="ECO:0007669"/>
    <property type="project" value="InterPro"/>
</dbReference>
<organism evidence="3 4">
    <name type="scientific">Allocoleopsis franciscana PCC 7113</name>
    <dbReference type="NCBI Taxonomy" id="1173027"/>
    <lineage>
        <taxon>Bacteria</taxon>
        <taxon>Bacillati</taxon>
        <taxon>Cyanobacteriota</taxon>
        <taxon>Cyanophyceae</taxon>
        <taxon>Coleofasciculales</taxon>
        <taxon>Coleofasciculaceae</taxon>
        <taxon>Allocoleopsis</taxon>
        <taxon>Allocoleopsis franciscana</taxon>
    </lineage>
</organism>
<geneLocation type="plasmid" evidence="3 4">
    <name>pMIC7113.02</name>
</geneLocation>
<dbReference type="Pfam" id="PF00534">
    <property type="entry name" value="Glycos_transf_1"/>
    <property type="match status" value="1"/>
</dbReference>